<organism evidence="1 2">
    <name type="scientific">Lophiotrema nucula</name>
    <dbReference type="NCBI Taxonomy" id="690887"/>
    <lineage>
        <taxon>Eukaryota</taxon>
        <taxon>Fungi</taxon>
        <taxon>Dikarya</taxon>
        <taxon>Ascomycota</taxon>
        <taxon>Pezizomycotina</taxon>
        <taxon>Dothideomycetes</taxon>
        <taxon>Pleosporomycetidae</taxon>
        <taxon>Pleosporales</taxon>
        <taxon>Lophiotremataceae</taxon>
        <taxon>Lophiotrema</taxon>
    </lineage>
</organism>
<evidence type="ECO:0008006" key="3">
    <source>
        <dbReference type="Google" id="ProtNLM"/>
    </source>
</evidence>
<name>A0A6A5YRK2_9PLEO</name>
<accession>A0A6A5YRK2</accession>
<sequence>MLGYGGTSSPDDPTLEAFKYQKMLADRNVILSSCGIEIESGEKAHLVGHDFSAIFSSTIVFYYPQVALTCTLMSAPHSPPGRKMDLDVMEEITERELGFEFTAYRPFLLRDDSWQLIDAHKESLLQSCRGLTRNGSRTSCLRDA</sequence>
<dbReference type="EMBL" id="ML977341">
    <property type="protein sequence ID" value="KAF2109775.1"/>
    <property type="molecule type" value="Genomic_DNA"/>
</dbReference>
<reference evidence="1" key="1">
    <citation type="journal article" date="2020" name="Stud. Mycol.">
        <title>101 Dothideomycetes genomes: a test case for predicting lifestyles and emergence of pathogens.</title>
        <authorList>
            <person name="Haridas S."/>
            <person name="Albert R."/>
            <person name="Binder M."/>
            <person name="Bloem J."/>
            <person name="Labutti K."/>
            <person name="Salamov A."/>
            <person name="Andreopoulos B."/>
            <person name="Baker S."/>
            <person name="Barry K."/>
            <person name="Bills G."/>
            <person name="Bluhm B."/>
            <person name="Cannon C."/>
            <person name="Castanera R."/>
            <person name="Culley D."/>
            <person name="Daum C."/>
            <person name="Ezra D."/>
            <person name="Gonzalez J."/>
            <person name="Henrissat B."/>
            <person name="Kuo A."/>
            <person name="Liang C."/>
            <person name="Lipzen A."/>
            <person name="Lutzoni F."/>
            <person name="Magnuson J."/>
            <person name="Mondo S."/>
            <person name="Nolan M."/>
            <person name="Ohm R."/>
            <person name="Pangilinan J."/>
            <person name="Park H.-J."/>
            <person name="Ramirez L."/>
            <person name="Alfaro M."/>
            <person name="Sun H."/>
            <person name="Tritt A."/>
            <person name="Yoshinaga Y."/>
            <person name="Zwiers L.-H."/>
            <person name="Turgeon B."/>
            <person name="Goodwin S."/>
            <person name="Spatafora J."/>
            <person name="Crous P."/>
            <person name="Grigoriev I."/>
        </authorList>
    </citation>
    <scope>NUCLEOTIDE SEQUENCE</scope>
    <source>
        <strain evidence="1">CBS 627.86</strain>
    </source>
</reference>
<dbReference type="AlphaFoldDB" id="A0A6A5YRK2"/>
<dbReference type="OrthoDB" id="284184at2759"/>
<dbReference type="InterPro" id="IPR029058">
    <property type="entry name" value="AB_hydrolase_fold"/>
</dbReference>
<proteinExistence type="predicted"/>
<gene>
    <name evidence="1" type="ORF">BDV96DRAFT_234221</name>
</gene>
<dbReference type="Proteomes" id="UP000799770">
    <property type="component" value="Unassembled WGS sequence"/>
</dbReference>
<dbReference type="Gene3D" id="3.40.50.1820">
    <property type="entry name" value="alpha/beta hydrolase"/>
    <property type="match status" value="1"/>
</dbReference>
<keyword evidence="2" id="KW-1185">Reference proteome</keyword>
<evidence type="ECO:0000313" key="2">
    <source>
        <dbReference type="Proteomes" id="UP000799770"/>
    </source>
</evidence>
<protein>
    <recommendedName>
        <fullName evidence="3">Alpha/Beta hydrolase protein</fullName>
    </recommendedName>
</protein>
<evidence type="ECO:0000313" key="1">
    <source>
        <dbReference type="EMBL" id="KAF2109775.1"/>
    </source>
</evidence>
<dbReference type="SUPFAM" id="SSF53474">
    <property type="entry name" value="alpha/beta-Hydrolases"/>
    <property type="match status" value="1"/>
</dbReference>